<dbReference type="Proteomes" id="UP000295375">
    <property type="component" value="Unassembled WGS sequence"/>
</dbReference>
<dbReference type="EMBL" id="SNYM01000006">
    <property type="protein sequence ID" value="TDQ48711.1"/>
    <property type="molecule type" value="Genomic_DNA"/>
</dbReference>
<dbReference type="Gene3D" id="3.40.630.30">
    <property type="match status" value="1"/>
</dbReference>
<dbReference type="GO" id="GO:0016747">
    <property type="term" value="F:acyltransferase activity, transferring groups other than amino-acyl groups"/>
    <property type="evidence" value="ECO:0007669"/>
    <property type="project" value="InterPro"/>
</dbReference>
<gene>
    <name evidence="4" type="ORF">EV696_106151</name>
</gene>
<name>A0A4R6UP26_9GAMM</name>
<dbReference type="InterPro" id="IPR050832">
    <property type="entry name" value="Bact_Acetyltransf"/>
</dbReference>
<evidence type="ECO:0000313" key="4">
    <source>
        <dbReference type="EMBL" id="TDQ48711.1"/>
    </source>
</evidence>
<comment type="caution">
    <text evidence="4">The sequence shown here is derived from an EMBL/GenBank/DDBJ whole genome shotgun (WGS) entry which is preliminary data.</text>
</comment>
<dbReference type="CDD" id="cd04301">
    <property type="entry name" value="NAT_SF"/>
    <property type="match status" value="1"/>
</dbReference>
<evidence type="ECO:0000259" key="3">
    <source>
        <dbReference type="PROSITE" id="PS51186"/>
    </source>
</evidence>
<dbReference type="RefSeq" id="WP_133589904.1">
    <property type="nucleotide sequence ID" value="NZ_CP037953.1"/>
</dbReference>
<keyword evidence="1 4" id="KW-0808">Transferase</keyword>
<accession>A0A4R6UP26</accession>
<dbReference type="PANTHER" id="PTHR43877">
    <property type="entry name" value="AMINOALKYLPHOSPHONATE N-ACETYLTRANSFERASE-RELATED-RELATED"/>
    <property type="match status" value="1"/>
</dbReference>
<feature type="domain" description="N-acetyltransferase" evidence="3">
    <location>
        <begin position="1"/>
        <end position="138"/>
    </location>
</feature>
<evidence type="ECO:0000313" key="5">
    <source>
        <dbReference type="Proteomes" id="UP000295375"/>
    </source>
</evidence>
<proteinExistence type="predicted"/>
<dbReference type="InterPro" id="IPR016181">
    <property type="entry name" value="Acyl_CoA_acyltransferase"/>
</dbReference>
<dbReference type="OrthoDB" id="9787920at2"/>
<dbReference type="PROSITE" id="PS51186">
    <property type="entry name" value="GNAT"/>
    <property type="match status" value="1"/>
</dbReference>
<protein>
    <submittedName>
        <fullName evidence="4">Acetyltransferase (GNAT) family protein</fullName>
    </submittedName>
</protein>
<evidence type="ECO:0000256" key="2">
    <source>
        <dbReference type="ARBA" id="ARBA00023315"/>
    </source>
</evidence>
<reference evidence="4 5" key="1">
    <citation type="submission" date="2019-03" db="EMBL/GenBank/DDBJ databases">
        <title>Genomic Encyclopedia of Type Strains, Phase IV (KMG-IV): sequencing the most valuable type-strain genomes for metagenomic binning, comparative biology and taxonomic classification.</title>
        <authorList>
            <person name="Goeker M."/>
        </authorList>
    </citation>
    <scope>NUCLEOTIDE SEQUENCE [LARGE SCALE GENOMIC DNA]</scope>
    <source>
        <strain evidence="4 5">DSM 103792</strain>
    </source>
</reference>
<dbReference type="SUPFAM" id="SSF55729">
    <property type="entry name" value="Acyl-CoA N-acyltransferases (Nat)"/>
    <property type="match status" value="1"/>
</dbReference>
<organism evidence="4 5">
    <name type="scientific">Permianibacter aggregans</name>
    <dbReference type="NCBI Taxonomy" id="1510150"/>
    <lineage>
        <taxon>Bacteria</taxon>
        <taxon>Pseudomonadati</taxon>
        <taxon>Pseudomonadota</taxon>
        <taxon>Gammaproteobacteria</taxon>
        <taxon>Pseudomonadales</taxon>
        <taxon>Pseudomonadaceae</taxon>
        <taxon>Permianibacter</taxon>
    </lineage>
</organism>
<evidence type="ECO:0000256" key="1">
    <source>
        <dbReference type="ARBA" id="ARBA00022679"/>
    </source>
</evidence>
<dbReference type="AlphaFoldDB" id="A0A4R6UP26"/>
<keyword evidence="5" id="KW-1185">Reference proteome</keyword>
<dbReference type="Pfam" id="PF00583">
    <property type="entry name" value="Acetyltransf_1"/>
    <property type="match status" value="1"/>
</dbReference>
<sequence>MQVEVLDQHDEALVQALVDGVRQFNAKILGYVDSTPLTVVAKSDDGKLIAGVSGRTVYQHFLIEVVWVDESARTQGLGRKLMERAEQQAKARGCVAAQVDTLSFQALDFYRKLGFVVIGEIAGFPLGHNRYFMWKQFE</sequence>
<dbReference type="InterPro" id="IPR000182">
    <property type="entry name" value="GNAT_dom"/>
</dbReference>
<keyword evidence="2" id="KW-0012">Acyltransferase</keyword>